<keyword evidence="8" id="KW-0732">Signal</keyword>
<keyword evidence="2 7" id="KW-0813">Transport</keyword>
<feature type="chain" id="PRO_5015634665" evidence="8">
    <location>
        <begin position="20"/>
        <end position="921"/>
    </location>
</feature>
<dbReference type="Pfam" id="PF13715">
    <property type="entry name" value="CarbopepD_reg_2"/>
    <property type="match status" value="1"/>
</dbReference>
<evidence type="ECO:0000256" key="3">
    <source>
        <dbReference type="ARBA" id="ARBA00022452"/>
    </source>
</evidence>
<evidence type="ECO:0000256" key="2">
    <source>
        <dbReference type="ARBA" id="ARBA00022448"/>
    </source>
</evidence>
<evidence type="ECO:0000313" key="10">
    <source>
        <dbReference type="EMBL" id="PQA60369.1"/>
    </source>
</evidence>
<evidence type="ECO:0000256" key="6">
    <source>
        <dbReference type="ARBA" id="ARBA00023237"/>
    </source>
</evidence>
<accession>A0A2S7IRS0</accession>
<dbReference type="InterPro" id="IPR039426">
    <property type="entry name" value="TonB-dep_rcpt-like"/>
</dbReference>
<dbReference type="Gene3D" id="2.170.130.10">
    <property type="entry name" value="TonB-dependent receptor, plug domain"/>
    <property type="match status" value="1"/>
</dbReference>
<feature type="signal peptide" evidence="8">
    <location>
        <begin position="1"/>
        <end position="19"/>
    </location>
</feature>
<keyword evidence="10" id="KW-0675">Receptor</keyword>
<dbReference type="InterPro" id="IPR008969">
    <property type="entry name" value="CarboxyPept-like_regulatory"/>
</dbReference>
<protein>
    <submittedName>
        <fullName evidence="10">TonB-dependent receptor</fullName>
    </submittedName>
</protein>
<dbReference type="EMBL" id="PTRA01000001">
    <property type="protein sequence ID" value="PQA60369.1"/>
    <property type="molecule type" value="Genomic_DNA"/>
</dbReference>
<evidence type="ECO:0000313" key="11">
    <source>
        <dbReference type="Proteomes" id="UP000239590"/>
    </source>
</evidence>
<proteinExistence type="inferred from homology"/>
<evidence type="ECO:0000259" key="9">
    <source>
        <dbReference type="Pfam" id="PF07715"/>
    </source>
</evidence>
<gene>
    <name evidence="10" type="ORF">C5O19_12345</name>
</gene>
<organism evidence="10 11">
    <name type="scientific">Siphonobacter curvatus</name>
    <dbReference type="NCBI Taxonomy" id="2094562"/>
    <lineage>
        <taxon>Bacteria</taxon>
        <taxon>Pseudomonadati</taxon>
        <taxon>Bacteroidota</taxon>
        <taxon>Cytophagia</taxon>
        <taxon>Cytophagales</taxon>
        <taxon>Cytophagaceae</taxon>
        <taxon>Siphonobacter</taxon>
    </lineage>
</organism>
<dbReference type="InterPro" id="IPR037066">
    <property type="entry name" value="Plug_dom_sf"/>
</dbReference>
<feature type="domain" description="TonB-dependent receptor plug" evidence="9">
    <location>
        <begin position="271"/>
        <end position="354"/>
    </location>
</feature>
<comment type="caution">
    <text evidence="10">The sequence shown here is derived from an EMBL/GenBank/DDBJ whole genome shotgun (WGS) entry which is preliminary data.</text>
</comment>
<dbReference type="Gene3D" id="2.60.40.1120">
    <property type="entry name" value="Carboxypeptidase-like, regulatory domain"/>
    <property type="match status" value="1"/>
</dbReference>
<comment type="subcellular location">
    <subcellularLocation>
        <location evidence="1 7">Cell outer membrane</location>
        <topology evidence="1 7">Multi-pass membrane protein</topology>
    </subcellularLocation>
</comment>
<keyword evidence="11" id="KW-1185">Reference proteome</keyword>
<keyword evidence="3 7" id="KW-1134">Transmembrane beta strand</keyword>
<evidence type="ECO:0000256" key="1">
    <source>
        <dbReference type="ARBA" id="ARBA00004571"/>
    </source>
</evidence>
<dbReference type="InterPro" id="IPR012910">
    <property type="entry name" value="Plug_dom"/>
</dbReference>
<name>A0A2S7IRS0_9BACT</name>
<dbReference type="SUPFAM" id="SSF56935">
    <property type="entry name" value="Porins"/>
    <property type="match status" value="1"/>
</dbReference>
<dbReference type="GO" id="GO:0009279">
    <property type="term" value="C:cell outer membrane"/>
    <property type="evidence" value="ECO:0007669"/>
    <property type="project" value="UniProtKB-SubCell"/>
</dbReference>
<reference evidence="11" key="1">
    <citation type="submission" date="2018-02" db="EMBL/GenBank/DDBJ databases">
        <title>Genome sequencing of Solimonas sp. HR-BB.</title>
        <authorList>
            <person name="Lee Y."/>
            <person name="Jeon C.O."/>
        </authorList>
    </citation>
    <scope>NUCLEOTIDE SEQUENCE [LARGE SCALE GENOMIC DNA]</scope>
    <source>
        <strain evidence="11">HR-U</strain>
    </source>
</reference>
<dbReference type="InterPro" id="IPR036942">
    <property type="entry name" value="Beta-barrel_TonB_sf"/>
</dbReference>
<keyword evidence="6 7" id="KW-0998">Cell outer membrane</keyword>
<dbReference type="RefSeq" id="WP_104712588.1">
    <property type="nucleotide sequence ID" value="NZ_PTRA01000001.1"/>
</dbReference>
<evidence type="ECO:0000256" key="7">
    <source>
        <dbReference type="PROSITE-ProRule" id="PRU01360"/>
    </source>
</evidence>
<evidence type="ECO:0000256" key="4">
    <source>
        <dbReference type="ARBA" id="ARBA00022692"/>
    </source>
</evidence>
<comment type="similarity">
    <text evidence="7">Belongs to the TonB-dependent receptor family.</text>
</comment>
<sequence length="921" mass="104128">MRALLFCIFLLLVFQSRSFGQLTFDGRVVNGSCTDLKFDELVRTLEASSDYYFYYTKADTDSVRITAQVRNQPLTNFLTEVLRETDLKFAIDTRHHVFITKERPIITSLPIGVFEVDQDVDTSISYSFHDREITARLLSTAENKVYDIGVKTYRIREGVATVSGYVRNIVTGEPVVGAAVFIEKPSIGVATDALGYYTLTLPRGRHTLKVRSVGMREGHRQIVLYSNGKLNIELIENIVALKEIQVKSDLDATVASNQMGVSKLTITTMKQVPTAFGETDALRVVLTLPGVKSVGESSTGLNVRGGSTDQNLILFNDATVYNPSHLFGFFSAFNPDILKEIELYKSDMPARLGGRLSSVLDISTREGNKKKFAGSGGIGLLTGRLTLEGPLIKERTSLMVSGRSSYSNWLLKQVSDVRYNQSRASFYDVNVQVNHEINQRNSLTLTGYLSNDQFKFNSDTVYRYQSQLAALKWKRIFHPKLFGTFTASYSRYRYDIQGDQFPENAYQLKFGIRQYNVKADMSYIPNTRHTMDMGISSILYKVYPGSFFPKGEASLVMPEEVQPEQGLETALYFSERYDITPKLAITGGLRVSMFQYLGPKQVAQYAENLPFDKQYITGFRSYGSGAIIQHYMGPEYRFSLRYMPTPTLSVKAGFNTTRQYIQMLSNTAAISPTDVWKLSDPYLKPQQGTQYSLGVYKNLRAGVIELSVEGYYKDLKNVLDYKSGDSLILNKQIETAVISTIGQAYGVEVLLKKLRGKLNGWASYTYSRTLLRASDPSLPDAPNRGKFYPANYDKPHDFSLISNYKVNRRLSFSFNFTYSTGRPYTPPVGKYVMDGVVRPYYADRNQNRIPDYIRADFGINIEGNHRVRKLAHSSWTLSVYNLLGRKNPYSVYFVTENGKINGYQLSIFGQPIPSITYNFKF</sequence>
<keyword evidence="5 7" id="KW-0472">Membrane</keyword>
<dbReference type="Gene3D" id="2.40.170.20">
    <property type="entry name" value="TonB-dependent receptor, beta-barrel domain"/>
    <property type="match status" value="1"/>
</dbReference>
<dbReference type="Proteomes" id="UP000239590">
    <property type="component" value="Unassembled WGS sequence"/>
</dbReference>
<dbReference type="OrthoDB" id="1111684at2"/>
<keyword evidence="4 7" id="KW-0812">Transmembrane</keyword>
<dbReference type="Pfam" id="PF07715">
    <property type="entry name" value="Plug"/>
    <property type="match status" value="1"/>
</dbReference>
<evidence type="ECO:0000256" key="8">
    <source>
        <dbReference type="SAM" id="SignalP"/>
    </source>
</evidence>
<dbReference type="PROSITE" id="PS52016">
    <property type="entry name" value="TONB_DEPENDENT_REC_3"/>
    <property type="match status" value="1"/>
</dbReference>
<dbReference type="AlphaFoldDB" id="A0A2S7IRS0"/>
<dbReference type="SUPFAM" id="SSF49464">
    <property type="entry name" value="Carboxypeptidase regulatory domain-like"/>
    <property type="match status" value="1"/>
</dbReference>
<evidence type="ECO:0000256" key="5">
    <source>
        <dbReference type="ARBA" id="ARBA00023136"/>
    </source>
</evidence>